<dbReference type="Pfam" id="PF00294">
    <property type="entry name" value="PfkB"/>
    <property type="match status" value="1"/>
</dbReference>
<sequence>MIEVVGHTAVDHICKVSHLPSPNASASVLERKVFFGGGAANIAAGISVLGGEVALISAVGGEFAGSEYDRWMDSLKIDKRFFVIPTANTATAFMFTDPQGAQMTFFEWGASRAFETEQAPKLEFVHMATADPAFNVRVAEKAEFASFDPGQDIHRYTREHLQVILENIDILIANHHEYSGMCKTLGISHEDLIKQVPIAIETRSSEGCQITEQGNTTTIPAVTVPCVDPTGAGDGFRAGFLTAYAEGYDTITSAKIGTITASFVVEHVGCQTALADRARMKDRYTDTFGQLSEPQGPRRS</sequence>
<dbReference type="Proteomes" id="UP000245657">
    <property type="component" value="Unassembled WGS sequence"/>
</dbReference>
<reference evidence="5 6" key="1">
    <citation type="submission" date="2018-05" db="EMBL/GenBank/DDBJ databases">
        <title>Draft genome of Methanospirillum lacunae Ki8-1.</title>
        <authorList>
            <person name="Dueholm M.S."/>
            <person name="Nielsen P.H."/>
            <person name="Bakmann L.F."/>
            <person name="Otzen D.E."/>
        </authorList>
    </citation>
    <scope>NUCLEOTIDE SEQUENCE [LARGE SCALE GENOMIC DNA]</scope>
    <source>
        <strain evidence="5 6">Ki8-1</strain>
    </source>
</reference>
<dbReference type="InterPro" id="IPR029056">
    <property type="entry name" value="Ribokinase-like"/>
</dbReference>
<evidence type="ECO:0000256" key="3">
    <source>
        <dbReference type="ARBA" id="ARBA00022777"/>
    </source>
</evidence>
<dbReference type="GO" id="GO:0016301">
    <property type="term" value="F:kinase activity"/>
    <property type="evidence" value="ECO:0007669"/>
    <property type="project" value="UniProtKB-KW"/>
</dbReference>
<evidence type="ECO:0000259" key="4">
    <source>
        <dbReference type="Pfam" id="PF00294"/>
    </source>
</evidence>
<feature type="domain" description="Carbohydrate kinase PfkB" evidence="4">
    <location>
        <begin position="2"/>
        <end position="274"/>
    </location>
</feature>
<keyword evidence="2" id="KW-0808">Transferase</keyword>
<dbReference type="Gene3D" id="3.40.1190.20">
    <property type="match status" value="1"/>
</dbReference>
<dbReference type="InterPro" id="IPR011611">
    <property type="entry name" value="PfkB_dom"/>
</dbReference>
<proteinExistence type="inferred from homology"/>
<accession>A0A2V2N937</accession>
<dbReference type="PANTHER" id="PTHR10584">
    <property type="entry name" value="SUGAR KINASE"/>
    <property type="match status" value="1"/>
</dbReference>
<name>A0A2V2N937_9EURY</name>
<dbReference type="OrthoDB" id="26949at2157"/>
<organism evidence="5 6">
    <name type="scientific">Methanospirillum lacunae</name>
    <dbReference type="NCBI Taxonomy" id="668570"/>
    <lineage>
        <taxon>Archaea</taxon>
        <taxon>Methanobacteriati</taxon>
        <taxon>Methanobacteriota</taxon>
        <taxon>Stenosarchaea group</taxon>
        <taxon>Methanomicrobia</taxon>
        <taxon>Methanomicrobiales</taxon>
        <taxon>Methanospirillaceae</taxon>
        <taxon>Methanospirillum</taxon>
    </lineage>
</organism>
<gene>
    <name evidence="5" type="ORF">DK846_07670</name>
</gene>
<comment type="caution">
    <text evidence="5">The sequence shown here is derived from an EMBL/GenBank/DDBJ whole genome shotgun (WGS) entry which is preliminary data.</text>
</comment>
<keyword evidence="3 5" id="KW-0418">Kinase</keyword>
<evidence type="ECO:0000313" key="5">
    <source>
        <dbReference type="EMBL" id="PWR72817.1"/>
    </source>
</evidence>
<keyword evidence="6" id="KW-1185">Reference proteome</keyword>
<dbReference type="PANTHER" id="PTHR10584:SF166">
    <property type="entry name" value="RIBOKINASE"/>
    <property type="match status" value="1"/>
</dbReference>
<dbReference type="GeneID" id="97548476"/>
<dbReference type="SUPFAM" id="SSF53613">
    <property type="entry name" value="Ribokinase-like"/>
    <property type="match status" value="1"/>
</dbReference>
<dbReference type="CDD" id="cd01942">
    <property type="entry name" value="ribokinase_group_A"/>
    <property type="match status" value="1"/>
</dbReference>
<dbReference type="EMBL" id="QGMY01000006">
    <property type="protein sequence ID" value="PWR72817.1"/>
    <property type="molecule type" value="Genomic_DNA"/>
</dbReference>
<evidence type="ECO:0000313" key="6">
    <source>
        <dbReference type="Proteomes" id="UP000245657"/>
    </source>
</evidence>
<dbReference type="PROSITE" id="PS00584">
    <property type="entry name" value="PFKB_KINASES_2"/>
    <property type="match status" value="1"/>
</dbReference>
<dbReference type="AlphaFoldDB" id="A0A2V2N937"/>
<protein>
    <submittedName>
        <fullName evidence="5">Sugar kinase</fullName>
    </submittedName>
</protein>
<evidence type="ECO:0000256" key="1">
    <source>
        <dbReference type="ARBA" id="ARBA00010688"/>
    </source>
</evidence>
<dbReference type="PROSITE" id="PS00583">
    <property type="entry name" value="PFKB_KINASES_1"/>
    <property type="match status" value="1"/>
</dbReference>
<evidence type="ECO:0000256" key="2">
    <source>
        <dbReference type="ARBA" id="ARBA00022679"/>
    </source>
</evidence>
<comment type="similarity">
    <text evidence="1">Belongs to the carbohydrate kinase PfkB family.</text>
</comment>
<dbReference type="InterPro" id="IPR002173">
    <property type="entry name" value="Carboh/pur_kinase_PfkB_CS"/>
</dbReference>
<dbReference type="RefSeq" id="WP_109968329.1">
    <property type="nucleotide sequence ID" value="NZ_CP176093.1"/>
</dbReference>